<dbReference type="NCBIfam" id="TIGR02281">
    <property type="entry name" value="clan_AA_DTGA"/>
    <property type="match status" value="1"/>
</dbReference>
<dbReference type="InterPro" id="IPR034122">
    <property type="entry name" value="Retropepsin-like_bacterial"/>
</dbReference>
<reference evidence="1 2" key="1">
    <citation type="submission" date="2023-11" db="EMBL/GenBank/DDBJ databases">
        <authorList>
            <person name="Ouyang M.-Y."/>
        </authorList>
    </citation>
    <scope>NUCLEOTIDE SEQUENCE [LARGE SCALE GENOMIC DNA]</scope>
    <source>
        <strain evidence="1 2">OY6</strain>
    </source>
</reference>
<dbReference type="InterPro" id="IPR011969">
    <property type="entry name" value="Clan_AA_Asp_peptidase_C"/>
</dbReference>
<keyword evidence="2" id="KW-1185">Reference proteome</keyword>
<gene>
    <name evidence="1" type="ORF">QLH52_05700</name>
</gene>
<dbReference type="Pfam" id="PF13975">
    <property type="entry name" value="gag-asp_proteas"/>
    <property type="match status" value="1"/>
</dbReference>
<name>A0ABU4UBD7_9GAMM</name>
<evidence type="ECO:0000313" key="1">
    <source>
        <dbReference type="EMBL" id="MDX8126766.1"/>
    </source>
</evidence>
<organism evidence="1 2">
    <name type="scientific">Methylomonas defluvii</name>
    <dbReference type="NCBI Taxonomy" id="3045149"/>
    <lineage>
        <taxon>Bacteria</taxon>
        <taxon>Pseudomonadati</taxon>
        <taxon>Pseudomonadota</taxon>
        <taxon>Gammaproteobacteria</taxon>
        <taxon>Methylococcales</taxon>
        <taxon>Methylococcaceae</taxon>
        <taxon>Methylomonas</taxon>
    </lineage>
</organism>
<protein>
    <submittedName>
        <fullName evidence="1">Retropepsin-like aspartic protease</fullName>
    </submittedName>
</protein>
<dbReference type="EMBL" id="JAXARY010000004">
    <property type="protein sequence ID" value="MDX8126766.1"/>
    <property type="molecule type" value="Genomic_DNA"/>
</dbReference>
<dbReference type="CDD" id="cd05483">
    <property type="entry name" value="retropepsin_like_bacteria"/>
    <property type="match status" value="1"/>
</dbReference>
<dbReference type="RefSeq" id="WP_319960867.1">
    <property type="nucleotide sequence ID" value="NZ_JAXARY010000004.1"/>
</dbReference>
<accession>A0ABU4UBD7</accession>
<sequence>MGIQDRDYYWEKHKSASKSNVSDFDQLLKRNKYTKKSAKQNAGGFKYLLMPALMLFGLWQGADRLLKQRAAHHPTSPTISIPGGSDPVAIPISGGLEITADRQGHFRGTTYINDVPMPFLIDTGATITSIPASLAYAARLPVGAQINAHTAGGQVVDRLTKVSHLKIGNAEIQNLDAAINEHLEEVLIGMNTLKYFNITQSGNTMTLVANGSSPEQITRASASIMPPSPVRPNILAVEQPIAKPEIKRPTTIKRTVSCDANKVCTTKYSDR</sequence>
<dbReference type="SUPFAM" id="SSF50630">
    <property type="entry name" value="Acid proteases"/>
    <property type="match status" value="1"/>
</dbReference>
<dbReference type="Gene3D" id="2.40.70.10">
    <property type="entry name" value="Acid Proteases"/>
    <property type="match status" value="1"/>
</dbReference>
<dbReference type="PROSITE" id="PS00141">
    <property type="entry name" value="ASP_PROTEASE"/>
    <property type="match status" value="1"/>
</dbReference>
<dbReference type="InterPro" id="IPR001969">
    <property type="entry name" value="Aspartic_peptidase_AS"/>
</dbReference>
<dbReference type="InterPro" id="IPR021109">
    <property type="entry name" value="Peptidase_aspartic_dom_sf"/>
</dbReference>
<comment type="caution">
    <text evidence="1">The sequence shown here is derived from an EMBL/GenBank/DDBJ whole genome shotgun (WGS) entry which is preliminary data.</text>
</comment>
<dbReference type="Proteomes" id="UP001284537">
    <property type="component" value="Unassembled WGS sequence"/>
</dbReference>
<proteinExistence type="predicted"/>
<evidence type="ECO:0000313" key="2">
    <source>
        <dbReference type="Proteomes" id="UP001284537"/>
    </source>
</evidence>